<sequence length="86" mass="9693">MREKDEFSLGYGFTKEVLNKYKLKSVLMPPIPIDGDRATEKENKVGTTITARGIRRNGSLSEQLTKHEWEQVSNQTVHQTGSEDAA</sequence>
<reference evidence="2 3" key="1">
    <citation type="submission" date="2022-11" db="EMBL/GenBank/DDBJ databases">
        <title>Whole genome sequence of Eschrichtius robustus ER-17-0199.</title>
        <authorList>
            <person name="Bruniche-Olsen A."/>
            <person name="Black A.N."/>
            <person name="Fields C.J."/>
            <person name="Walden K."/>
            <person name="Dewoody J.A."/>
        </authorList>
    </citation>
    <scope>NUCLEOTIDE SEQUENCE [LARGE SCALE GENOMIC DNA]</scope>
    <source>
        <strain evidence="2">ER-17-0199</strain>
        <tissue evidence="2">Blubber</tissue>
    </source>
</reference>
<feature type="compositionally biased region" description="Polar residues" evidence="1">
    <location>
        <begin position="71"/>
        <end position="86"/>
    </location>
</feature>
<keyword evidence="3" id="KW-1185">Reference proteome</keyword>
<proteinExistence type="predicted"/>
<dbReference type="AlphaFoldDB" id="A0AB34HU88"/>
<dbReference type="EMBL" id="JAIQCJ010000779">
    <property type="protein sequence ID" value="KAJ8794601.1"/>
    <property type="molecule type" value="Genomic_DNA"/>
</dbReference>
<protein>
    <submittedName>
        <fullName evidence="2">Uncharacterized protein</fullName>
    </submittedName>
</protein>
<organism evidence="2 3">
    <name type="scientific">Eschrichtius robustus</name>
    <name type="common">California gray whale</name>
    <name type="synonym">Eschrichtius gibbosus</name>
    <dbReference type="NCBI Taxonomy" id="9764"/>
    <lineage>
        <taxon>Eukaryota</taxon>
        <taxon>Metazoa</taxon>
        <taxon>Chordata</taxon>
        <taxon>Craniata</taxon>
        <taxon>Vertebrata</taxon>
        <taxon>Euteleostomi</taxon>
        <taxon>Mammalia</taxon>
        <taxon>Eutheria</taxon>
        <taxon>Laurasiatheria</taxon>
        <taxon>Artiodactyla</taxon>
        <taxon>Whippomorpha</taxon>
        <taxon>Cetacea</taxon>
        <taxon>Mysticeti</taxon>
        <taxon>Eschrichtiidae</taxon>
        <taxon>Eschrichtius</taxon>
    </lineage>
</organism>
<name>A0AB34HU88_ESCRO</name>
<feature type="region of interest" description="Disordered" evidence="1">
    <location>
        <begin position="56"/>
        <end position="86"/>
    </location>
</feature>
<evidence type="ECO:0000256" key="1">
    <source>
        <dbReference type="SAM" id="MobiDB-lite"/>
    </source>
</evidence>
<comment type="caution">
    <text evidence="2">The sequence shown here is derived from an EMBL/GenBank/DDBJ whole genome shotgun (WGS) entry which is preliminary data.</text>
</comment>
<evidence type="ECO:0000313" key="2">
    <source>
        <dbReference type="EMBL" id="KAJ8794601.1"/>
    </source>
</evidence>
<gene>
    <name evidence="2" type="ORF">J1605_003072</name>
</gene>
<accession>A0AB34HU88</accession>
<dbReference type="Proteomes" id="UP001159641">
    <property type="component" value="Unassembled WGS sequence"/>
</dbReference>
<evidence type="ECO:0000313" key="3">
    <source>
        <dbReference type="Proteomes" id="UP001159641"/>
    </source>
</evidence>